<dbReference type="EMBL" id="NAFL01000193">
    <property type="protein sequence ID" value="OSJ36437.1"/>
    <property type="molecule type" value="Genomic_DNA"/>
</dbReference>
<dbReference type="AlphaFoldDB" id="A0A1Y2JWG0"/>
<proteinExistence type="predicted"/>
<feature type="region of interest" description="Disordered" evidence="1">
    <location>
        <begin position="1"/>
        <end position="21"/>
    </location>
</feature>
<feature type="compositionally biased region" description="Basic and acidic residues" evidence="1">
    <location>
        <begin position="46"/>
        <end position="81"/>
    </location>
</feature>
<organism evidence="2 3">
    <name type="scientific">Bradyrhizobium japonicum</name>
    <dbReference type="NCBI Taxonomy" id="375"/>
    <lineage>
        <taxon>Bacteria</taxon>
        <taxon>Pseudomonadati</taxon>
        <taxon>Pseudomonadota</taxon>
        <taxon>Alphaproteobacteria</taxon>
        <taxon>Hyphomicrobiales</taxon>
        <taxon>Nitrobacteraceae</taxon>
        <taxon>Bradyrhizobium</taxon>
    </lineage>
</organism>
<evidence type="ECO:0000313" key="2">
    <source>
        <dbReference type="EMBL" id="OSJ36437.1"/>
    </source>
</evidence>
<reference evidence="2 3" key="1">
    <citation type="submission" date="2017-03" db="EMBL/GenBank/DDBJ databases">
        <title>Whole genome sequences of fourteen strains of Bradyrhizobium canariense and one strain of Bradyrhizobium japonicum isolated from Lupinus (Papilionoideae: Genisteae) species in Algeria.</title>
        <authorList>
            <person name="Crovadore J."/>
            <person name="Chekireb D."/>
            <person name="Brachmann A."/>
            <person name="Chablais R."/>
            <person name="Cochard B."/>
            <person name="Lefort F."/>
        </authorList>
    </citation>
    <scope>NUCLEOTIDE SEQUENCE [LARGE SCALE GENOMIC DNA]</scope>
    <source>
        <strain evidence="2 3">UBMA197</strain>
    </source>
</reference>
<comment type="caution">
    <text evidence="2">The sequence shown here is derived from an EMBL/GenBank/DDBJ whole genome shotgun (WGS) entry which is preliminary data.</text>
</comment>
<protein>
    <submittedName>
        <fullName evidence="2">Uncharacterized protein</fullName>
    </submittedName>
</protein>
<evidence type="ECO:0000313" key="3">
    <source>
        <dbReference type="Proteomes" id="UP000193335"/>
    </source>
</evidence>
<evidence type="ECO:0000256" key="1">
    <source>
        <dbReference type="SAM" id="MobiDB-lite"/>
    </source>
</evidence>
<sequence length="122" mass="13238">MQWRQRPTKTTSGVGRAGSKKYRNVEFSEDEMLCVIPGESGSDGPLKQKPDEAFHARDAGRSNGRPDRDRGLRDGGEDGRETSSSYTASISSWLASALRLREMFFSRVALLGASPGAAACAR</sequence>
<accession>A0A1Y2JWG0</accession>
<name>A0A1Y2JWG0_BRAJP</name>
<feature type="region of interest" description="Disordered" evidence="1">
    <location>
        <begin position="36"/>
        <end position="87"/>
    </location>
</feature>
<gene>
    <name evidence="2" type="ORF">BSZ19_04100</name>
</gene>
<dbReference type="Proteomes" id="UP000193335">
    <property type="component" value="Unassembled WGS sequence"/>
</dbReference>